<dbReference type="InterPro" id="IPR010982">
    <property type="entry name" value="Lambda_DNA-bd_dom_sf"/>
</dbReference>
<sequence>MLEAHWWHQWCIGYRNVGGSAAMAVHRRREELKRRREAVGLTQEKLAAVLGVDRSTVARWEWGRSTPQPWIRRRLASALLVTIDDLEALLHPVLADPTPVFAAGTLAAGDWEEFDEVLRRRFLASTASTLTSLGVQIPAEAMGRPAGAGRRIGASDVASVRSMTKVLGDAASEFGGGHLLTPTLQYVTGNVQHMLDGQPGAHGRDLDAAASEITQLAAWMAQDGGDFDQAAQLYWKAHDLGCDARDPELAATALRGLSSMAGEQHDFAEAVRLAEMAVDAAGGLDHPKARAYYYCSLATASSLDGDRALALSSLELSRMQIEHAQTEPGSSWASHYSPGRWAHEAGQILARAGEMDAAAEHMRRSLEIYGLDRKRTRAMVLADLGTAQLKQGAVDAAVKTWREFLTCADGVSSTRIDKATREMVARLARVGGTDAEQLRQDARVALRASG</sequence>
<dbReference type="InterPro" id="IPR011990">
    <property type="entry name" value="TPR-like_helical_dom_sf"/>
</dbReference>
<dbReference type="EMBL" id="BAAAQN010000006">
    <property type="protein sequence ID" value="GAA2018740.1"/>
    <property type="molecule type" value="Genomic_DNA"/>
</dbReference>
<proteinExistence type="predicted"/>
<keyword evidence="3" id="KW-1185">Reference proteome</keyword>
<dbReference type="SUPFAM" id="SSF47413">
    <property type="entry name" value="lambda repressor-like DNA-binding domains"/>
    <property type="match status" value="1"/>
</dbReference>
<dbReference type="Gene3D" id="1.10.260.40">
    <property type="entry name" value="lambda repressor-like DNA-binding domains"/>
    <property type="match status" value="1"/>
</dbReference>
<comment type="caution">
    <text evidence="2">The sequence shown here is derived from an EMBL/GenBank/DDBJ whole genome shotgun (WGS) entry which is preliminary data.</text>
</comment>
<protein>
    <recommendedName>
        <fullName evidence="1">HTH cro/C1-type domain-containing protein</fullName>
    </recommendedName>
</protein>
<dbReference type="Gene3D" id="1.25.40.10">
    <property type="entry name" value="Tetratricopeptide repeat domain"/>
    <property type="match status" value="2"/>
</dbReference>
<dbReference type="SUPFAM" id="SSF81901">
    <property type="entry name" value="HCP-like"/>
    <property type="match status" value="1"/>
</dbReference>
<evidence type="ECO:0000313" key="2">
    <source>
        <dbReference type="EMBL" id="GAA2018740.1"/>
    </source>
</evidence>
<evidence type="ECO:0000313" key="3">
    <source>
        <dbReference type="Proteomes" id="UP001500751"/>
    </source>
</evidence>
<gene>
    <name evidence="2" type="ORF">GCM10009839_13690</name>
</gene>
<feature type="domain" description="HTH cro/C1-type" evidence="1">
    <location>
        <begin position="32"/>
        <end position="86"/>
    </location>
</feature>
<dbReference type="CDD" id="cd00093">
    <property type="entry name" value="HTH_XRE"/>
    <property type="match status" value="1"/>
</dbReference>
<name>A0ABP5F7S4_9ACTN</name>
<dbReference type="SMART" id="SM00530">
    <property type="entry name" value="HTH_XRE"/>
    <property type="match status" value="1"/>
</dbReference>
<reference evidence="3" key="1">
    <citation type="journal article" date="2019" name="Int. J. Syst. Evol. Microbiol.">
        <title>The Global Catalogue of Microorganisms (GCM) 10K type strain sequencing project: providing services to taxonomists for standard genome sequencing and annotation.</title>
        <authorList>
            <consortium name="The Broad Institute Genomics Platform"/>
            <consortium name="The Broad Institute Genome Sequencing Center for Infectious Disease"/>
            <person name="Wu L."/>
            <person name="Ma J."/>
        </authorList>
    </citation>
    <scope>NUCLEOTIDE SEQUENCE [LARGE SCALE GENOMIC DNA]</scope>
    <source>
        <strain evidence="3">JCM 16014</strain>
    </source>
</reference>
<dbReference type="Pfam" id="PF13560">
    <property type="entry name" value="HTH_31"/>
    <property type="match status" value="1"/>
</dbReference>
<dbReference type="Proteomes" id="UP001500751">
    <property type="component" value="Unassembled WGS sequence"/>
</dbReference>
<dbReference type="PROSITE" id="PS50943">
    <property type="entry name" value="HTH_CROC1"/>
    <property type="match status" value="1"/>
</dbReference>
<dbReference type="InterPro" id="IPR001387">
    <property type="entry name" value="Cro/C1-type_HTH"/>
</dbReference>
<organism evidence="2 3">
    <name type="scientific">Catenulispora yoronensis</name>
    <dbReference type="NCBI Taxonomy" id="450799"/>
    <lineage>
        <taxon>Bacteria</taxon>
        <taxon>Bacillati</taxon>
        <taxon>Actinomycetota</taxon>
        <taxon>Actinomycetes</taxon>
        <taxon>Catenulisporales</taxon>
        <taxon>Catenulisporaceae</taxon>
        <taxon>Catenulispora</taxon>
    </lineage>
</organism>
<accession>A0ABP5F7S4</accession>
<evidence type="ECO:0000259" key="1">
    <source>
        <dbReference type="PROSITE" id="PS50943"/>
    </source>
</evidence>